<sequence>MHYSKTLGAFLAWLAVVRAQTPGFNPFITPATGQDIRAGQDFEITWQPANAPDGATISIKLLQGQSINTMQDGPNVASNIPANAGHFTWAVPRSIQDNEFYSLKMTLDGNENTFQNSAFFDIDNLDNDDDNRPPTPAPNVNPEPQPQAAAPQAAAPEAPQAAAPEAPQSQGFNPYNPGRFRPDRDYDDRFDNDYDDRFDDDDWFDNDDRDFRRPRFPRPGHIPYYPFDQQAASENGVPKAAESPDDSNGNVSPVVPPTKQGTKVATNSVNAADYKLKNGTSTVENKAQASSGALSNNVTTAAASSTGYPPKSKSTDPTSSSNKPSSPPKPLTDSGATSLSINSLFIILGGITIIFAL</sequence>
<dbReference type="OrthoDB" id="2260257at2759"/>
<feature type="compositionally biased region" description="Polar residues" evidence="2">
    <location>
        <begin position="282"/>
        <end position="307"/>
    </location>
</feature>
<feature type="region of interest" description="Disordered" evidence="2">
    <location>
        <begin position="121"/>
        <end position="266"/>
    </location>
</feature>
<feature type="compositionally biased region" description="Basic and acidic residues" evidence="2">
    <location>
        <begin position="180"/>
        <end position="192"/>
    </location>
</feature>
<dbReference type="InterPro" id="IPR052982">
    <property type="entry name" value="SRP1/TIP1-like"/>
</dbReference>
<dbReference type="AlphaFoldDB" id="A0A420HQY2"/>
<evidence type="ECO:0000256" key="3">
    <source>
        <dbReference type="SAM" id="SignalP"/>
    </source>
</evidence>
<dbReference type="InterPro" id="IPR018466">
    <property type="entry name" value="Kre9/Knh1-like_N"/>
</dbReference>
<feature type="region of interest" description="Disordered" evidence="2">
    <location>
        <begin position="282"/>
        <end position="335"/>
    </location>
</feature>
<accession>A0A420HQY2</accession>
<comment type="caution">
    <text evidence="5">The sequence shown here is derived from an EMBL/GenBank/DDBJ whole genome shotgun (WGS) entry which is preliminary data.</text>
</comment>
<feature type="chain" id="PRO_5019336018" description="Yeast cell wall synthesis Kre9/Knh1-like N-terminal domain-containing protein" evidence="3">
    <location>
        <begin position="20"/>
        <end position="357"/>
    </location>
</feature>
<name>A0A420HQY2_9PEZI</name>
<organism evidence="5 6">
    <name type="scientific">Erysiphe neolycopersici</name>
    <dbReference type="NCBI Taxonomy" id="212602"/>
    <lineage>
        <taxon>Eukaryota</taxon>
        <taxon>Fungi</taxon>
        <taxon>Dikarya</taxon>
        <taxon>Ascomycota</taxon>
        <taxon>Pezizomycotina</taxon>
        <taxon>Leotiomycetes</taxon>
        <taxon>Erysiphales</taxon>
        <taxon>Erysiphaceae</taxon>
        <taxon>Erysiphe</taxon>
    </lineage>
</organism>
<feature type="signal peptide" evidence="3">
    <location>
        <begin position="1"/>
        <end position="19"/>
    </location>
</feature>
<dbReference type="PANTHER" id="PTHR40633:SF1">
    <property type="entry name" value="GPI ANCHORED SERINE-THREONINE RICH PROTEIN (AFU_ORTHOLOGUE AFUA_1G03630)"/>
    <property type="match status" value="1"/>
</dbReference>
<feature type="compositionally biased region" description="Acidic residues" evidence="2">
    <location>
        <begin position="193"/>
        <end position="208"/>
    </location>
</feature>
<keyword evidence="1 3" id="KW-0732">Signal</keyword>
<reference evidence="5 6" key="1">
    <citation type="journal article" date="2018" name="BMC Genomics">
        <title>Comparative genome analyses reveal sequence features reflecting distinct modes of host-adaptation between dicot and monocot powdery mildew.</title>
        <authorList>
            <person name="Wu Y."/>
            <person name="Ma X."/>
            <person name="Pan Z."/>
            <person name="Kale S.D."/>
            <person name="Song Y."/>
            <person name="King H."/>
            <person name="Zhang Q."/>
            <person name="Presley C."/>
            <person name="Deng X."/>
            <person name="Wei C.I."/>
            <person name="Xiao S."/>
        </authorList>
    </citation>
    <scope>NUCLEOTIDE SEQUENCE [LARGE SCALE GENOMIC DNA]</scope>
    <source>
        <strain evidence="5">UMSG2</strain>
    </source>
</reference>
<feature type="domain" description="Yeast cell wall synthesis Kre9/Knh1-like N-terminal" evidence="4">
    <location>
        <begin position="29"/>
        <end position="122"/>
    </location>
</feature>
<evidence type="ECO:0000313" key="6">
    <source>
        <dbReference type="Proteomes" id="UP000286134"/>
    </source>
</evidence>
<gene>
    <name evidence="5" type="ORF">OnM2_057035</name>
</gene>
<dbReference type="PANTHER" id="PTHR40633">
    <property type="entry name" value="MATRIX PROTEIN, PUTATIVE (AFU_ORTHOLOGUE AFUA_8G05410)-RELATED"/>
    <property type="match status" value="1"/>
</dbReference>
<evidence type="ECO:0000256" key="2">
    <source>
        <dbReference type="SAM" id="MobiDB-lite"/>
    </source>
</evidence>
<dbReference type="STRING" id="212602.A0A420HQY2"/>
<evidence type="ECO:0000313" key="5">
    <source>
        <dbReference type="EMBL" id="RKF59789.1"/>
    </source>
</evidence>
<keyword evidence="6" id="KW-1185">Reference proteome</keyword>
<feature type="compositionally biased region" description="Low complexity" evidence="2">
    <location>
        <begin position="146"/>
        <end position="168"/>
    </location>
</feature>
<protein>
    <recommendedName>
        <fullName evidence="4">Yeast cell wall synthesis Kre9/Knh1-like N-terminal domain-containing protein</fullName>
    </recommendedName>
</protein>
<evidence type="ECO:0000259" key="4">
    <source>
        <dbReference type="Pfam" id="PF10342"/>
    </source>
</evidence>
<proteinExistence type="predicted"/>
<evidence type="ECO:0000256" key="1">
    <source>
        <dbReference type="ARBA" id="ARBA00022729"/>
    </source>
</evidence>
<feature type="compositionally biased region" description="Pro residues" evidence="2">
    <location>
        <begin position="133"/>
        <end position="145"/>
    </location>
</feature>
<feature type="compositionally biased region" description="Low complexity" evidence="2">
    <location>
        <begin position="309"/>
        <end position="324"/>
    </location>
</feature>
<dbReference type="Proteomes" id="UP000286134">
    <property type="component" value="Unassembled WGS sequence"/>
</dbReference>
<dbReference type="Pfam" id="PF10342">
    <property type="entry name" value="Kre9_KNH"/>
    <property type="match status" value="1"/>
</dbReference>
<dbReference type="EMBL" id="MCFK01005733">
    <property type="protein sequence ID" value="RKF59789.1"/>
    <property type="molecule type" value="Genomic_DNA"/>
</dbReference>